<accession>A0ABP7KX63</accession>
<name>A0ABP7KX63_9ACTN</name>
<evidence type="ECO:0000313" key="2">
    <source>
        <dbReference type="Proteomes" id="UP001501563"/>
    </source>
</evidence>
<dbReference type="EMBL" id="BAAAZA010000023">
    <property type="protein sequence ID" value="GAA3888054.1"/>
    <property type="molecule type" value="Genomic_DNA"/>
</dbReference>
<protein>
    <submittedName>
        <fullName evidence="1">Uncharacterized protein</fullName>
    </submittedName>
</protein>
<evidence type="ECO:0000313" key="1">
    <source>
        <dbReference type="EMBL" id="GAA3888054.1"/>
    </source>
</evidence>
<keyword evidence="2" id="KW-1185">Reference proteome</keyword>
<sequence length="80" mass="8437">MSDPLGNRLAPALGILTDVDAAPASQRDGADAPGADLAATGCSCPRRFRRERAGFRLRLPQCLQLNQAGTRLHDGRLAPA</sequence>
<proteinExistence type="predicted"/>
<reference evidence="2" key="1">
    <citation type="journal article" date="2019" name="Int. J. Syst. Evol. Microbiol.">
        <title>The Global Catalogue of Microorganisms (GCM) 10K type strain sequencing project: providing services to taxonomists for standard genome sequencing and annotation.</title>
        <authorList>
            <consortium name="The Broad Institute Genomics Platform"/>
            <consortium name="The Broad Institute Genome Sequencing Center for Infectious Disease"/>
            <person name="Wu L."/>
            <person name="Ma J."/>
        </authorList>
    </citation>
    <scope>NUCLEOTIDE SEQUENCE [LARGE SCALE GENOMIC DNA]</scope>
    <source>
        <strain evidence="2">JCM 16578</strain>
    </source>
</reference>
<organism evidence="1 2">
    <name type="scientific">Streptomyces lannensis</name>
    <dbReference type="NCBI Taxonomy" id="766498"/>
    <lineage>
        <taxon>Bacteria</taxon>
        <taxon>Bacillati</taxon>
        <taxon>Actinomycetota</taxon>
        <taxon>Actinomycetes</taxon>
        <taxon>Kitasatosporales</taxon>
        <taxon>Streptomycetaceae</taxon>
        <taxon>Streptomyces</taxon>
    </lineage>
</organism>
<dbReference type="Proteomes" id="UP001501563">
    <property type="component" value="Unassembled WGS sequence"/>
</dbReference>
<gene>
    <name evidence="1" type="ORF">GCM10022207_64390</name>
</gene>
<comment type="caution">
    <text evidence="1">The sequence shown here is derived from an EMBL/GenBank/DDBJ whole genome shotgun (WGS) entry which is preliminary data.</text>
</comment>